<reference evidence="9" key="2">
    <citation type="submission" date="2023-04" db="EMBL/GenBank/DDBJ databases">
        <authorList>
            <person name="Bruccoleri R.E."/>
            <person name="Oakeley E.J."/>
            <person name="Faust A.-M."/>
            <person name="Dessus-Babus S."/>
            <person name="Altorfer M."/>
            <person name="Burckhardt D."/>
            <person name="Oertli M."/>
            <person name="Naumann U."/>
            <person name="Petersen F."/>
            <person name="Wong J."/>
        </authorList>
    </citation>
    <scope>NUCLEOTIDE SEQUENCE</scope>
    <source>
        <strain evidence="9">GSM-AAB239-AS_SAM_17_03QT</strain>
        <tissue evidence="9">Leaf</tissue>
    </source>
</reference>
<feature type="domain" description="Myb-like" evidence="8">
    <location>
        <begin position="535"/>
        <end position="593"/>
    </location>
</feature>
<keyword evidence="10" id="KW-1185">Reference proteome</keyword>
<feature type="compositionally biased region" description="Gly residues" evidence="7">
    <location>
        <begin position="90"/>
        <end position="102"/>
    </location>
</feature>
<feature type="compositionally biased region" description="Acidic residues" evidence="7">
    <location>
        <begin position="728"/>
        <end position="750"/>
    </location>
</feature>
<feature type="region of interest" description="Disordered" evidence="7">
    <location>
        <begin position="277"/>
        <end position="320"/>
    </location>
</feature>
<feature type="compositionally biased region" description="Polar residues" evidence="7">
    <location>
        <begin position="632"/>
        <end position="654"/>
    </location>
</feature>
<feature type="compositionally biased region" description="Polar residues" evidence="7">
    <location>
        <begin position="694"/>
        <end position="711"/>
    </location>
</feature>
<keyword evidence="2" id="KW-0677">Repeat</keyword>
<dbReference type="FunFam" id="1.10.10.60:FF:000092">
    <property type="entry name" value="Trihelix transcription factor GT-2"/>
    <property type="match status" value="1"/>
</dbReference>
<feature type="compositionally biased region" description="Pro residues" evidence="7">
    <location>
        <begin position="245"/>
        <end position="256"/>
    </location>
</feature>
<dbReference type="PANTHER" id="PTHR21654">
    <property type="entry name" value="FI21293P1"/>
    <property type="match status" value="1"/>
</dbReference>
<evidence type="ECO:0000313" key="10">
    <source>
        <dbReference type="Proteomes" id="UP001140949"/>
    </source>
</evidence>
<feature type="compositionally biased region" description="Pro residues" evidence="7">
    <location>
        <begin position="417"/>
        <end position="431"/>
    </location>
</feature>
<feature type="compositionally biased region" description="Low complexity" evidence="7">
    <location>
        <begin position="403"/>
        <end position="416"/>
    </location>
</feature>
<evidence type="ECO:0000256" key="2">
    <source>
        <dbReference type="ARBA" id="ARBA00022737"/>
    </source>
</evidence>
<dbReference type="AlphaFoldDB" id="A0AAX6HF31"/>
<dbReference type="EMBL" id="JANAVB010010199">
    <property type="protein sequence ID" value="KAJ6839025.1"/>
    <property type="molecule type" value="Genomic_DNA"/>
</dbReference>
<feature type="compositionally biased region" description="Low complexity" evidence="7">
    <location>
        <begin position="28"/>
        <end position="54"/>
    </location>
</feature>
<evidence type="ECO:0000313" key="9">
    <source>
        <dbReference type="EMBL" id="KAJ6839025.1"/>
    </source>
</evidence>
<dbReference type="InterPro" id="IPR001005">
    <property type="entry name" value="SANT/Myb"/>
</dbReference>
<keyword evidence="6" id="KW-0539">Nucleus</keyword>
<proteinExistence type="predicted"/>
<gene>
    <name evidence="9" type="ORF">M6B38_316130</name>
</gene>
<comment type="caution">
    <text evidence="9">The sequence shown here is derived from an EMBL/GenBank/DDBJ whole genome shotgun (WGS) entry which is preliminary data.</text>
</comment>
<evidence type="ECO:0000256" key="4">
    <source>
        <dbReference type="ARBA" id="ARBA00023125"/>
    </source>
</evidence>
<comment type="subcellular location">
    <subcellularLocation>
        <location evidence="1">Nucleus</location>
    </subcellularLocation>
</comment>
<evidence type="ECO:0000259" key="8">
    <source>
        <dbReference type="PROSITE" id="PS50090"/>
    </source>
</evidence>
<feature type="domain" description="Myb-like" evidence="8">
    <location>
        <begin position="103"/>
        <end position="161"/>
    </location>
</feature>
<keyword evidence="4" id="KW-0238">DNA-binding</keyword>
<dbReference type="PROSITE" id="PS50090">
    <property type="entry name" value="MYB_LIKE"/>
    <property type="match status" value="2"/>
</dbReference>
<feature type="compositionally biased region" description="Polar residues" evidence="7">
    <location>
        <begin position="475"/>
        <end position="491"/>
    </location>
</feature>
<evidence type="ECO:0000256" key="7">
    <source>
        <dbReference type="SAM" id="MobiDB-lite"/>
    </source>
</evidence>
<dbReference type="SMART" id="SM00717">
    <property type="entry name" value="SANT"/>
    <property type="match status" value="2"/>
</dbReference>
<keyword evidence="5" id="KW-0804">Transcription</keyword>
<evidence type="ECO:0000256" key="6">
    <source>
        <dbReference type="ARBA" id="ARBA00023242"/>
    </source>
</evidence>
<name>A0AAX6HF31_IRIPA</name>
<evidence type="ECO:0000256" key="3">
    <source>
        <dbReference type="ARBA" id="ARBA00023015"/>
    </source>
</evidence>
<dbReference type="FunFam" id="1.10.10.60:FF:000061">
    <property type="entry name" value="Trihelix transcription factor GT-2"/>
    <property type="match status" value="1"/>
</dbReference>
<sequence length="796" mass="85380">MQQQGGSPYGVPPPPDMSTLFSSPPPLSDAAAAAQQQQKMVSSAAAAESASPISTRPPPQLQQQQQYSAAAVPNYEELGAADDSLCPEEGAGGPGGASGSGGNRWPRQETLALLKIRSDMDAVFRDATLKGPLWEEVSRKLGELGYRRSAKKCKEKFENVHKYYKRTKEGRAGRQDGKSYRFFSQLEALHSTTAAAANSVFMDAATNASSAAPTQPVAAAAAAAAAAVARFPNPQQVSAPTPIATAPPPHLPPMPMPMLVHENTGIGAAATAAGLSFSSNTSSDASETDGDEEEDDDEATEDGPSSGKKRKREASGGGGRKMMAFFEGMMRQVMERQEAMQQRFLEVIEKREQDRAIREEAWRRQEMARIDREHEVAAGERAAAAARDAAVISFLQKVTGQTLPVPQQTTTTSAALPPAPIHIPAPEPAPAPATLSIVQTPPLPPTRPQPQQQQQLTPPPSQRQQQPPPPSPQQENTEMPHQQYHQSQQHTPSLALPQPPPPPMCPTSSELVPISSEPPQDGGANVSVILDPSSSRWPKTEVHALINLRSGLDSRYQESGPKGPLWEEISAGMKRLGYNRSAKRCKEKWENINKYFKKVKEGNKKRPEDAKTCPYFHQLDALYRSKHLSGVPGSSQGLAQEQDSTHRNPTNPQPISVMPPASQQQQQLNQGQTDTKKGNGGITDAGAGGPSNCRMPTTLHSGNGDNNSDSGTMKKPEDIVRELMSQPNDDDYSDNMDEDDEEDDEEEDEDGGKSQYTIQFQRPNVGGGNGTGSSSAATGPSGGGKAPGSSFLAMVR</sequence>
<dbReference type="GO" id="GO:0006355">
    <property type="term" value="P:regulation of DNA-templated transcription"/>
    <property type="evidence" value="ECO:0007669"/>
    <property type="project" value="UniProtKB-ARBA"/>
</dbReference>
<evidence type="ECO:0000256" key="1">
    <source>
        <dbReference type="ARBA" id="ARBA00004123"/>
    </source>
</evidence>
<dbReference type="CDD" id="cd12203">
    <property type="entry name" value="GT1"/>
    <property type="match status" value="2"/>
</dbReference>
<feature type="compositionally biased region" description="Acidic residues" evidence="7">
    <location>
        <begin position="286"/>
        <end position="301"/>
    </location>
</feature>
<dbReference type="Gene3D" id="1.10.10.60">
    <property type="entry name" value="Homeodomain-like"/>
    <property type="match status" value="2"/>
</dbReference>
<dbReference type="InterPro" id="IPR044822">
    <property type="entry name" value="Myb_DNA-bind_4"/>
</dbReference>
<feature type="region of interest" description="Disordered" evidence="7">
    <location>
        <begin position="627"/>
        <end position="796"/>
    </location>
</feature>
<dbReference type="GO" id="GO:0005634">
    <property type="term" value="C:nucleus"/>
    <property type="evidence" value="ECO:0007669"/>
    <property type="project" value="UniProtKB-SubCell"/>
</dbReference>
<dbReference type="GO" id="GO:0003677">
    <property type="term" value="F:DNA binding"/>
    <property type="evidence" value="ECO:0007669"/>
    <property type="project" value="UniProtKB-KW"/>
</dbReference>
<feature type="region of interest" description="Disordered" evidence="7">
    <location>
        <begin position="1"/>
        <end position="105"/>
    </location>
</feature>
<feature type="region of interest" description="Disordered" evidence="7">
    <location>
        <begin position="236"/>
        <end position="260"/>
    </location>
</feature>
<evidence type="ECO:0000256" key="5">
    <source>
        <dbReference type="ARBA" id="ARBA00023163"/>
    </source>
</evidence>
<dbReference type="Proteomes" id="UP001140949">
    <property type="component" value="Unassembled WGS sequence"/>
</dbReference>
<feature type="compositionally biased region" description="Pro residues" evidence="7">
    <location>
        <begin position="457"/>
        <end position="472"/>
    </location>
</feature>
<dbReference type="Pfam" id="PF13837">
    <property type="entry name" value="Myb_DNA-bind_4"/>
    <property type="match status" value="2"/>
</dbReference>
<feature type="compositionally biased region" description="Basic and acidic residues" evidence="7">
    <location>
        <begin position="712"/>
        <end position="721"/>
    </location>
</feature>
<feature type="region of interest" description="Disordered" evidence="7">
    <location>
        <begin position="403"/>
        <end position="537"/>
    </location>
</feature>
<feature type="compositionally biased region" description="Gly residues" evidence="7">
    <location>
        <begin position="678"/>
        <end position="689"/>
    </location>
</feature>
<feature type="compositionally biased region" description="Low complexity" evidence="7">
    <location>
        <begin position="663"/>
        <end position="672"/>
    </location>
</feature>
<organism evidence="9 10">
    <name type="scientific">Iris pallida</name>
    <name type="common">Sweet iris</name>
    <dbReference type="NCBI Taxonomy" id="29817"/>
    <lineage>
        <taxon>Eukaryota</taxon>
        <taxon>Viridiplantae</taxon>
        <taxon>Streptophyta</taxon>
        <taxon>Embryophyta</taxon>
        <taxon>Tracheophyta</taxon>
        <taxon>Spermatophyta</taxon>
        <taxon>Magnoliopsida</taxon>
        <taxon>Liliopsida</taxon>
        <taxon>Asparagales</taxon>
        <taxon>Iridaceae</taxon>
        <taxon>Iridoideae</taxon>
        <taxon>Irideae</taxon>
        <taxon>Iris</taxon>
    </lineage>
</organism>
<protein>
    <submittedName>
        <fullName evidence="9">Trihelix transcription factor GTL1 isoform X1</fullName>
    </submittedName>
</protein>
<dbReference type="PANTHER" id="PTHR21654:SF84">
    <property type="entry name" value="SI:DKEY-66I24.7"/>
    <property type="match status" value="1"/>
</dbReference>
<accession>A0AAX6HF31</accession>
<reference evidence="9" key="1">
    <citation type="journal article" date="2023" name="GigaByte">
        <title>Genome assembly of the bearded iris, Iris pallida Lam.</title>
        <authorList>
            <person name="Bruccoleri R.E."/>
            <person name="Oakeley E.J."/>
            <person name="Faust A.M.E."/>
            <person name="Altorfer M."/>
            <person name="Dessus-Babus S."/>
            <person name="Burckhardt D."/>
            <person name="Oertli M."/>
            <person name="Naumann U."/>
            <person name="Petersen F."/>
            <person name="Wong J."/>
        </authorList>
    </citation>
    <scope>NUCLEOTIDE SEQUENCE</scope>
    <source>
        <strain evidence="9">GSM-AAB239-AS_SAM_17_03QT</strain>
    </source>
</reference>
<keyword evidence="3" id="KW-0805">Transcription regulation</keyword>